<keyword evidence="1" id="KW-0472">Membrane</keyword>
<proteinExistence type="predicted"/>
<protein>
    <submittedName>
        <fullName evidence="2">Putative longevity assurance factor</fullName>
    </submittedName>
</protein>
<evidence type="ECO:0000313" key="2">
    <source>
        <dbReference type="EMBL" id="KAG9393215.1"/>
    </source>
</evidence>
<dbReference type="EMBL" id="JAHDYR010000025">
    <property type="protein sequence ID" value="KAG9393215.1"/>
    <property type="molecule type" value="Genomic_DNA"/>
</dbReference>
<reference evidence="2" key="1">
    <citation type="submission" date="2021-05" db="EMBL/GenBank/DDBJ databases">
        <title>A free-living protist that lacks canonical eukaryotic 1 DNA replication and segregation systems.</title>
        <authorList>
            <person name="Salas-Leiva D.E."/>
            <person name="Tromer E.C."/>
            <person name="Curtis B.A."/>
            <person name="Jerlstrom-Hultqvist J."/>
            <person name="Kolisko M."/>
            <person name="Yi Z."/>
            <person name="Salas-Leiva J.S."/>
            <person name="Gallot-Lavallee L."/>
            <person name="Kops G.J.P.L."/>
            <person name="Archibald J.M."/>
            <person name="Simpson A.G.B."/>
            <person name="Roger A.J."/>
        </authorList>
    </citation>
    <scope>NUCLEOTIDE SEQUENCE</scope>
    <source>
        <strain evidence="2">BICM</strain>
    </source>
</reference>
<feature type="transmembrane region" description="Helical" evidence="1">
    <location>
        <begin position="28"/>
        <end position="47"/>
    </location>
</feature>
<keyword evidence="1" id="KW-1133">Transmembrane helix</keyword>
<organism evidence="2 3">
    <name type="scientific">Carpediemonas membranifera</name>
    <dbReference type="NCBI Taxonomy" id="201153"/>
    <lineage>
        <taxon>Eukaryota</taxon>
        <taxon>Metamonada</taxon>
        <taxon>Carpediemonas-like organisms</taxon>
        <taxon>Carpediemonas</taxon>
    </lineage>
</organism>
<dbReference type="Proteomes" id="UP000717585">
    <property type="component" value="Unassembled WGS sequence"/>
</dbReference>
<accession>A0A8J6AV20</accession>
<name>A0A8J6AV20_9EUKA</name>
<evidence type="ECO:0000256" key="1">
    <source>
        <dbReference type="SAM" id="Phobius"/>
    </source>
</evidence>
<evidence type="ECO:0000313" key="3">
    <source>
        <dbReference type="Proteomes" id="UP000717585"/>
    </source>
</evidence>
<keyword evidence="1" id="KW-0812">Transmembrane</keyword>
<sequence length="79" mass="9098">MLPKHIFLPLIFHGPELNGGVMPLHRSLSVFFSLLYCLHVMWSYMILKMIFGIMFGSVRGDIRSDTEEPSKKKSSKKVE</sequence>
<comment type="caution">
    <text evidence="2">The sequence shown here is derived from an EMBL/GenBank/DDBJ whole genome shotgun (WGS) entry which is preliminary data.</text>
</comment>
<dbReference type="OrthoDB" id="537032at2759"/>
<dbReference type="AlphaFoldDB" id="A0A8J6AV20"/>
<keyword evidence="3" id="KW-1185">Reference proteome</keyword>
<gene>
    <name evidence="2" type="ORF">J8273_3348</name>
</gene>